<evidence type="ECO:0000256" key="7">
    <source>
        <dbReference type="ARBA" id="ARBA00022989"/>
    </source>
</evidence>
<dbReference type="Pfam" id="PF00153">
    <property type="entry name" value="Mito_carr"/>
    <property type="match status" value="1"/>
</dbReference>
<sequence>MPLLKARRPCSCPDYQQPATTIHLGSEAFSLQWCDDWQQWEKKSRLSLDRHHIDFLCGWAAGCIETCTLFPSNKVIFRQQLHGFSAREAWSQYPVRFLCNFLHSAATSYIQSTLRCPHSPPNTSFTLCHAQAAFLAGICEASLCPLERVQVLLQTSAFHDRFKNTGETLLALRAFGYREYYRGISVVVLRNSLSNALFFTLREPFKKASDVIKSSAAMFTKRFVLSSYAHFCFFRARSLTLSVFIFIPQVLRILIRFLLSSANIAERHV</sequence>
<name>A0A3P7J3P5_STRVU</name>
<protein>
    <submittedName>
        <fullName evidence="12">Uncharacterized protein</fullName>
    </submittedName>
</protein>
<keyword evidence="3 11" id="KW-0813">Transport</keyword>
<evidence type="ECO:0000256" key="10">
    <source>
        <dbReference type="PROSITE-ProRule" id="PRU00282"/>
    </source>
</evidence>
<dbReference type="OrthoDB" id="2139348at2759"/>
<evidence type="ECO:0000256" key="6">
    <source>
        <dbReference type="ARBA" id="ARBA00022792"/>
    </source>
</evidence>
<dbReference type="PROSITE" id="PS50920">
    <property type="entry name" value="SOLCAR"/>
    <property type="match status" value="1"/>
</dbReference>
<evidence type="ECO:0000256" key="11">
    <source>
        <dbReference type="RuleBase" id="RU000488"/>
    </source>
</evidence>
<evidence type="ECO:0000313" key="13">
    <source>
        <dbReference type="Proteomes" id="UP000270094"/>
    </source>
</evidence>
<keyword evidence="4 10" id="KW-0812">Transmembrane</keyword>
<dbReference type="PANTHER" id="PTHR46131">
    <property type="entry name" value="SD08549P"/>
    <property type="match status" value="1"/>
</dbReference>
<evidence type="ECO:0000313" key="12">
    <source>
        <dbReference type="EMBL" id="VDM77686.1"/>
    </source>
</evidence>
<keyword evidence="6" id="KW-0999">Mitochondrion inner membrane</keyword>
<evidence type="ECO:0000256" key="5">
    <source>
        <dbReference type="ARBA" id="ARBA00022737"/>
    </source>
</evidence>
<evidence type="ECO:0000256" key="2">
    <source>
        <dbReference type="ARBA" id="ARBA00006375"/>
    </source>
</evidence>
<evidence type="ECO:0000256" key="4">
    <source>
        <dbReference type="ARBA" id="ARBA00022692"/>
    </source>
</evidence>
<comment type="subcellular location">
    <subcellularLocation>
        <location evidence="1">Mitochondrion inner membrane</location>
        <topology evidence="1">Multi-pass membrane protein</topology>
    </subcellularLocation>
</comment>
<dbReference type="AlphaFoldDB" id="A0A3P7J3P5"/>
<evidence type="ECO:0000256" key="9">
    <source>
        <dbReference type="ARBA" id="ARBA00023136"/>
    </source>
</evidence>
<gene>
    <name evidence="12" type="ORF">SVUK_LOCUS12684</name>
</gene>
<keyword evidence="5" id="KW-0677">Repeat</keyword>
<keyword evidence="9 10" id="KW-0472">Membrane</keyword>
<dbReference type="GO" id="GO:0051724">
    <property type="term" value="F:NAD transmembrane transporter activity"/>
    <property type="evidence" value="ECO:0007669"/>
    <property type="project" value="TreeGrafter"/>
</dbReference>
<organism evidence="12 13">
    <name type="scientific">Strongylus vulgaris</name>
    <name type="common">Blood worm</name>
    <dbReference type="NCBI Taxonomy" id="40348"/>
    <lineage>
        <taxon>Eukaryota</taxon>
        <taxon>Metazoa</taxon>
        <taxon>Ecdysozoa</taxon>
        <taxon>Nematoda</taxon>
        <taxon>Chromadorea</taxon>
        <taxon>Rhabditida</taxon>
        <taxon>Rhabditina</taxon>
        <taxon>Rhabditomorpha</taxon>
        <taxon>Strongyloidea</taxon>
        <taxon>Strongylidae</taxon>
        <taxon>Strongylus</taxon>
    </lineage>
</organism>
<keyword evidence="7" id="KW-1133">Transmembrane helix</keyword>
<reference evidence="12 13" key="1">
    <citation type="submission" date="2018-11" db="EMBL/GenBank/DDBJ databases">
        <authorList>
            <consortium name="Pathogen Informatics"/>
        </authorList>
    </citation>
    <scope>NUCLEOTIDE SEQUENCE [LARGE SCALE GENOMIC DNA]</scope>
</reference>
<accession>A0A3P7J3P5</accession>
<dbReference type="SUPFAM" id="SSF103506">
    <property type="entry name" value="Mitochondrial carrier"/>
    <property type="match status" value="1"/>
</dbReference>
<feature type="repeat" description="Solcar" evidence="10">
    <location>
        <begin position="124"/>
        <end position="208"/>
    </location>
</feature>
<proteinExistence type="inferred from homology"/>
<dbReference type="PANTHER" id="PTHR46131:SF1">
    <property type="entry name" value="SD08549P"/>
    <property type="match status" value="1"/>
</dbReference>
<dbReference type="InterPro" id="IPR023395">
    <property type="entry name" value="MCP_dom_sf"/>
</dbReference>
<evidence type="ECO:0000256" key="1">
    <source>
        <dbReference type="ARBA" id="ARBA00004448"/>
    </source>
</evidence>
<dbReference type="Gene3D" id="1.50.40.10">
    <property type="entry name" value="Mitochondrial carrier domain"/>
    <property type="match status" value="1"/>
</dbReference>
<dbReference type="EMBL" id="UYYB01099858">
    <property type="protein sequence ID" value="VDM77686.1"/>
    <property type="molecule type" value="Genomic_DNA"/>
</dbReference>
<dbReference type="InterPro" id="IPR052465">
    <property type="entry name" value="Mito_NAD+_Carrier"/>
</dbReference>
<keyword evidence="8" id="KW-0496">Mitochondrion</keyword>
<evidence type="ECO:0000256" key="8">
    <source>
        <dbReference type="ARBA" id="ARBA00023128"/>
    </source>
</evidence>
<dbReference type="GO" id="GO:0005743">
    <property type="term" value="C:mitochondrial inner membrane"/>
    <property type="evidence" value="ECO:0007669"/>
    <property type="project" value="UniProtKB-SubCell"/>
</dbReference>
<dbReference type="Proteomes" id="UP000270094">
    <property type="component" value="Unassembled WGS sequence"/>
</dbReference>
<evidence type="ECO:0000256" key="3">
    <source>
        <dbReference type="ARBA" id="ARBA00022448"/>
    </source>
</evidence>
<keyword evidence="13" id="KW-1185">Reference proteome</keyword>
<dbReference type="InterPro" id="IPR018108">
    <property type="entry name" value="MCP_transmembrane"/>
</dbReference>
<comment type="similarity">
    <text evidence="2 11">Belongs to the mitochondrial carrier (TC 2.A.29) family.</text>
</comment>